<dbReference type="OMA" id="HNFGYTK"/>
<proteinExistence type="predicted"/>
<dbReference type="eggNOG" id="ENOG502SFF4">
    <property type="taxonomic scope" value="Eukaryota"/>
</dbReference>
<evidence type="ECO:0000313" key="2">
    <source>
        <dbReference type="EMBL" id="KFK27568.1"/>
    </source>
</evidence>
<organism evidence="2 3">
    <name type="scientific">Arabis alpina</name>
    <name type="common">Alpine rock-cress</name>
    <dbReference type="NCBI Taxonomy" id="50452"/>
    <lineage>
        <taxon>Eukaryota</taxon>
        <taxon>Viridiplantae</taxon>
        <taxon>Streptophyta</taxon>
        <taxon>Embryophyta</taxon>
        <taxon>Tracheophyta</taxon>
        <taxon>Spermatophyta</taxon>
        <taxon>Magnoliopsida</taxon>
        <taxon>eudicotyledons</taxon>
        <taxon>Gunneridae</taxon>
        <taxon>Pentapetalae</taxon>
        <taxon>rosids</taxon>
        <taxon>malvids</taxon>
        <taxon>Brassicales</taxon>
        <taxon>Brassicaceae</taxon>
        <taxon>Arabideae</taxon>
        <taxon>Arabis</taxon>
    </lineage>
</organism>
<dbReference type="Gramene" id="KFK27568">
    <property type="protein sequence ID" value="KFK27568"/>
    <property type="gene ID" value="AALP_AA8G400400"/>
</dbReference>
<keyword evidence="1" id="KW-1133">Transmembrane helix</keyword>
<dbReference type="OrthoDB" id="1083961at2759"/>
<dbReference type="EMBL" id="CM002876">
    <property type="protein sequence ID" value="KFK27568.1"/>
    <property type="molecule type" value="Genomic_DNA"/>
</dbReference>
<evidence type="ECO:0000313" key="3">
    <source>
        <dbReference type="Proteomes" id="UP000029120"/>
    </source>
</evidence>
<accession>A0A087GCG6</accession>
<name>A0A087GCG6_ARAAL</name>
<keyword evidence="1" id="KW-0472">Membrane</keyword>
<gene>
    <name evidence="2" type="ordered locus">AALP_Aa8g400400</name>
</gene>
<dbReference type="AlphaFoldDB" id="A0A087GCG6"/>
<dbReference type="Proteomes" id="UP000029120">
    <property type="component" value="Chromosome 8"/>
</dbReference>
<sequence>MKGHNFGYIKFFSISGTLLVTLPWTIQLLVTFAVILLHKTKGYDLMWIVQAPKSKENHQHANVVTISSSSSPLSSSQVMKKGDKDEIEIRIVIGVDGPRIPNDGSSATPLGNVKEIEGRNNTKLITNGSQIVA</sequence>
<reference evidence="3" key="1">
    <citation type="journal article" date="2015" name="Nat. Plants">
        <title>Genome expansion of Arabis alpina linked with retrotransposition and reduced symmetric DNA methylation.</title>
        <authorList>
            <person name="Willing E.M."/>
            <person name="Rawat V."/>
            <person name="Mandakova T."/>
            <person name="Maumus F."/>
            <person name="James G.V."/>
            <person name="Nordstroem K.J."/>
            <person name="Becker C."/>
            <person name="Warthmann N."/>
            <person name="Chica C."/>
            <person name="Szarzynska B."/>
            <person name="Zytnicki M."/>
            <person name="Albani M.C."/>
            <person name="Kiefer C."/>
            <person name="Bergonzi S."/>
            <person name="Castaings L."/>
            <person name="Mateos J.L."/>
            <person name="Berns M.C."/>
            <person name="Bujdoso N."/>
            <person name="Piofczyk T."/>
            <person name="de Lorenzo L."/>
            <person name="Barrero-Sicilia C."/>
            <person name="Mateos I."/>
            <person name="Piednoel M."/>
            <person name="Hagmann J."/>
            <person name="Chen-Min-Tao R."/>
            <person name="Iglesias-Fernandez R."/>
            <person name="Schuster S.C."/>
            <person name="Alonso-Blanco C."/>
            <person name="Roudier F."/>
            <person name="Carbonero P."/>
            <person name="Paz-Ares J."/>
            <person name="Davis S.J."/>
            <person name="Pecinka A."/>
            <person name="Quesneville H."/>
            <person name="Colot V."/>
            <person name="Lysak M.A."/>
            <person name="Weigel D."/>
            <person name="Coupland G."/>
            <person name="Schneeberger K."/>
        </authorList>
    </citation>
    <scope>NUCLEOTIDE SEQUENCE [LARGE SCALE GENOMIC DNA]</scope>
    <source>
        <strain evidence="3">cv. Pajares</strain>
    </source>
</reference>
<evidence type="ECO:0000256" key="1">
    <source>
        <dbReference type="SAM" id="Phobius"/>
    </source>
</evidence>
<keyword evidence="1" id="KW-0812">Transmembrane</keyword>
<protein>
    <submittedName>
        <fullName evidence="2">Uncharacterized protein</fullName>
    </submittedName>
</protein>
<feature type="transmembrane region" description="Helical" evidence="1">
    <location>
        <begin position="12"/>
        <end position="37"/>
    </location>
</feature>
<keyword evidence="3" id="KW-1185">Reference proteome</keyword>